<reference evidence="6" key="1">
    <citation type="journal article" date="2012" name="Science">
        <title>The Paleozoic origin of enzymatic lignin decomposition reconstructed from 31 fungal genomes.</title>
        <authorList>
            <person name="Floudas D."/>
            <person name="Binder M."/>
            <person name="Riley R."/>
            <person name="Barry K."/>
            <person name="Blanchette R.A."/>
            <person name="Henrissat B."/>
            <person name="Martinez A.T."/>
            <person name="Otillar R."/>
            <person name="Spatafora J.W."/>
            <person name="Yadav J.S."/>
            <person name="Aerts A."/>
            <person name="Benoit I."/>
            <person name="Boyd A."/>
            <person name="Carlson A."/>
            <person name="Copeland A."/>
            <person name="Coutinho P.M."/>
            <person name="de Vries R.P."/>
            <person name="Ferreira P."/>
            <person name="Findley K."/>
            <person name="Foster B."/>
            <person name="Gaskell J."/>
            <person name="Glotzer D."/>
            <person name="Gorecki P."/>
            <person name="Heitman J."/>
            <person name="Hesse C."/>
            <person name="Hori C."/>
            <person name="Igarashi K."/>
            <person name="Jurgens J.A."/>
            <person name="Kallen N."/>
            <person name="Kersten P."/>
            <person name="Kohler A."/>
            <person name="Kuees U."/>
            <person name="Kumar T.K.A."/>
            <person name="Kuo A."/>
            <person name="LaButti K."/>
            <person name="Larrondo L.F."/>
            <person name="Lindquist E."/>
            <person name="Ling A."/>
            <person name="Lombard V."/>
            <person name="Lucas S."/>
            <person name="Lundell T."/>
            <person name="Martin R."/>
            <person name="McLaughlin D.J."/>
            <person name="Morgenstern I."/>
            <person name="Morin E."/>
            <person name="Murat C."/>
            <person name="Nagy L.G."/>
            <person name="Nolan M."/>
            <person name="Ohm R.A."/>
            <person name="Patyshakuliyeva A."/>
            <person name="Rokas A."/>
            <person name="Ruiz-Duenas F.J."/>
            <person name="Sabat G."/>
            <person name="Salamov A."/>
            <person name="Samejima M."/>
            <person name="Schmutz J."/>
            <person name="Slot J.C."/>
            <person name="St John F."/>
            <person name="Stenlid J."/>
            <person name="Sun H."/>
            <person name="Sun S."/>
            <person name="Syed K."/>
            <person name="Tsang A."/>
            <person name="Wiebenga A."/>
            <person name="Young D."/>
            <person name="Pisabarro A."/>
            <person name="Eastwood D.C."/>
            <person name="Martin F."/>
            <person name="Cullen D."/>
            <person name="Grigoriev I.V."/>
            <person name="Hibbett D.S."/>
        </authorList>
    </citation>
    <scope>NUCLEOTIDE SEQUENCE [LARGE SCALE GENOMIC DNA]</scope>
    <source>
        <strain evidence="6">HHB-11173 SS5</strain>
    </source>
</reference>
<evidence type="ECO:0000256" key="1">
    <source>
        <dbReference type="ARBA" id="ARBA00022630"/>
    </source>
</evidence>
<dbReference type="SUPFAM" id="SSF51905">
    <property type="entry name" value="FAD/NAD(P)-binding domain"/>
    <property type="match status" value="1"/>
</dbReference>
<feature type="domain" description="FAD-binding" evidence="4">
    <location>
        <begin position="293"/>
        <end position="357"/>
    </location>
</feature>
<dbReference type="AlphaFoldDB" id="R7S357"/>
<evidence type="ECO:0000256" key="3">
    <source>
        <dbReference type="ARBA" id="ARBA00023002"/>
    </source>
</evidence>
<evidence type="ECO:0000313" key="5">
    <source>
        <dbReference type="EMBL" id="EIN04269.1"/>
    </source>
</evidence>
<dbReference type="EMBL" id="JH687555">
    <property type="protein sequence ID" value="EIN04269.1"/>
    <property type="molecule type" value="Genomic_DNA"/>
</dbReference>
<dbReference type="GO" id="GO:0044550">
    <property type="term" value="P:secondary metabolite biosynthetic process"/>
    <property type="evidence" value="ECO:0007669"/>
    <property type="project" value="TreeGrafter"/>
</dbReference>
<accession>R7S357</accession>
<proteinExistence type="predicted"/>
<dbReference type="PANTHER" id="PTHR46720">
    <property type="entry name" value="HYDROXYLASE, PUTATIVE (AFU_ORTHOLOGUE AFUA_3G01460)-RELATED"/>
    <property type="match status" value="1"/>
</dbReference>
<evidence type="ECO:0000313" key="6">
    <source>
        <dbReference type="Proteomes" id="UP000054196"/>
    </source>
</evidence>
<dbReference type="HOGENOM" id="CLU_009665_6_3_1"/>
<dbReference type="OMA" id="GQQTVHR"/>
<dbReference type="GeneID" id="18880137"/>
<evidence type="ECO:0000256" key="2">
    <source>
        <dbReference type="ARBA" id="ARBA00022827"/>
    </source>
</evidence>
<sequence length="417" mass="46387">MLLLRSFAELGAGISLGPNSLEALELLGLGDTFKEIANMSEENPLWFRVLDGRTGTHVTDVSAVSRSSRQTRINPYLSNKLHIKGRHAFVHRARLLERITEHLPPNVHIYFSCNVVKVETIHAPVGYQRTSFVHVTFQRPSADGTPRSQVFEASAAIACDGIRSNVRECLKPYCGGRVRYTGTYLYRGLLDMHDAIKAIGERARISTQRMGLDRQISALPIDGGKTLSVSAYVSDRSLDPDQRIWDAPRWVIPGSTQQMLAAFNDFGEDAKSLLKLVKKADQWALHELVPPKIWTAERVTLLGDAAHAGQPFNGAGVGQAFEDAYVLTELMAHPACNASTIPRFLQAYEDVRRERARLQQAHSRVSGEIYQYRGPMGDDTVAIAAEFQDRFDWIWHVDLRADVAEALQKLKSAGVVA</sequence>
<dbReference type="KEGG" id="psq:PUNSTDRAFT_138664"/>
<dbReference type="RefSeq" id="XP_007388412.1">
    <property type="nucleotide sequence ID" value="XM_007388350.1"/>
</dbReference>
<organism evidence="5 6">
    <name type="scientific">Punctularia strigosozonata (strain HHB-11173)</name>
    <name type="common">White-rot fungus</name>
    <dbReference type="NCBI Taxonomy" id="741275"/>
    <lineage>
        <taxon>Eukaryota</taxon>
        <taxon>Fungi</taxon>
        <taxon>Dikarya</taxon>
        <taxon>Basidiomycota</taxon>
        <taxon>Agaricomycotina</taxon>
        <taxon>Agaricomycetes</taxon>
        <taxon>Corticiales</taxon>
        <taxon>Punctulariaceae</taxon>
        <taxon>Punctularia</taxon>
    </lineage>
</organism>
<gene>
    <name evidence="5" type="ORF">PUNSTDRAFT_138664</name>
</gene>
<evidence type="ECO:0000259" key="4">
    <source>
        <dbReference type="Pfam" id="PF01494"/>
    </source>
</evidence>
<dbReference type="Proteomes" id="UP000054196">
    <property type="component" value="Unassembled WGS sequence"/>
</dbReference>
<dbReference type="eggNOG" id="KOG2614">
    <property type="taxonomic scope" value="Eukaryota"/>
</dbReference>
<dbReference type="SUPFAM" id="SSF54373">
    <property type="entry name" value="FAD-linked reductases, C-terminal domain"/>
    <property type="match status" value="1"/>
</dbReference>
<dbReference type="InterPro" id="IPR002938">
    <property type="entry name" value="FAD-bd"/>
</dbReference>
<name>R7S357_PUNST</name>
<dbReference type="InterPro" id="IPR051104">
    <property type="entry name" value="FAD_monoxygenase"/>
</dbReference>
<keyword evidence="3" id="KW-0560">Oxidoreductase</keyword>
<protein>
    <submittedName>
        <fullName evidence="5">FAD/NAD(P)-binding domain-containing protein</fullName>
    </submittedName>
</protein>
<keyword evidence="2" id="KW-0274">FAD</keyword>
<dbReference type="Pfam" id="PF01494">
    <property type="entry name" value="FAD_binding_3"/>
    <property type="match status" value="1"/>
</dbReference>
<dbReference type="GO" id="GO:0016491">
    <property type="term" value="F:oxidoreductase activity"/>
    <property type="evidence" value="ECO:0007669"/>
    <property type="project" value="UniProtKB-KW"/>
</dbReference>
<dbReference type="InterPro" id="IPR036188">
    <property type="entry name" value="FAD/NAD-bd_sf"/>
</dbReference>
<dbReference type="PANTHER" id="PTHR46720:SF3">
    <property type="entry name" value="FAD-BINDING DOMAIN-CONTAINING PROTEIN-RELATED"/>
    <property type="match status" value="1"/>
</dbReference>
<dbReference type="GO" id="GO:0071949">
    <property type="term" value="F:FAD binding"/>
    <property type="evidence" value="ECO:0007669"/>
    <property type="project" value="InterPro"/>
</dbReference>
<dbReference type="PRINTS" id="PR00420">
    <property type="entry name" value="RNGMNOXGNASE"/>
</dbReference>
<keyword evidence="6" id="KW-1185">Reference proteome</keyword>
<dbReference type="Gene3D" id="3.50.50.60">
    <property type="entry name" value="FAD/NAD(P)-binding domain"/>
    <property type="match status" value="1"/>
</dbReference>
<dbReference type="OrthoDB" id="417877at2759"/>
<keyword evidence="1" id="KW-0285">Flavoprotein</keyword>